<organism evidence="2 3">
    <name type="scientific">Favolaschia claudopus</name>
    <dbReference type="NCBI Taxonomy" id="2862362"/>
    <lineage>
        <taxon>Eukaryota</taxon>
        <taxon>Fungi</taxon>
        <taxon>Dikarya</taxon>
        <taxon>Basidiomycota</taxon>
        <taxon>Agaricomycotina</taxon>
        <taxon>Agaricomycetes</taxon>
        <taxon>Agaricomycetidae</taxon>
        <taxon>Agaricales</taxon>
        <taxon>Marasmiineae</taxon>
        <taxon>Mycenaceae</taxon>
        <taxon>Favolaschia</taxon>
    </lineage>
</organism>
<dbReference type="Proteomes" id="UP001362999">
    <property type="component" value="Unassembled WGS sequence"/>
</dbReference>
<keyword evidence="3" id="KW-1185">Reference proteome</keyword>
<evidence type="ECO:0000313" key="2">
    <source>
        <dbReference type="EMBL" id="KAK7035602.1"/>
    </source>
</evidence>
<comment type="caution">
    <text evidence="2">The sequence shown here is derived from an EMBL/GenBank/DDBJ whole genome shotgun (WGS) entry which is preliminary data.</text>
</comment>
<accession>A0AAW0CB32</accession>
<gene>
    <name evidence="2" type="ORF">R3P38DRAFT_3183404</name>
</gene>
<dbReference type="AlphaFoldDB" id="A0AAW0CB32"/>
<feature type="compositionally biased region" description="Low complexity" evidence="1">
    <location>
        <begin position="356"/>
        <end position="387"/>
    </location>
</feature>
<feature type="region of interest" description="Disordered" evidence="1">
    <location>
        <begin position="267"/>
        <end position="292"/>
    </location>
</feature>
<proteinExistence type="predicted"/>
<evidence type="ECO:0000256" key="1">
    <source>
        <dbReference type="SAM" id="MobiDB-lite"/>
    </source>
</evidence>
<feature type="region of interest" description="Disordered" evidence="1">
    <location>
        <begin position="351"/>
        <end position="425"/>
    </location>
</feature>
<reference evidence="2 3" key="1">
    <citation type="journal article" date="2024" name="J Genomics">
        <title>Draft genome sequencing and assembly of Favolaschia claudopus CIRM-BRFM 2984 isolated from oak limbs.</title>
        <authorList>
            <person name="Navarro D."/>
            <person name="Drula E."/>
            <person name="Chaduli D."/>
            <person name="Cazenave R."/>
            <person name="Ahrendt S."/>
            <person name="Wang J."/>
            <person name="Lipzen A."/>
            <person name="Daum C."/>
            <person name="Barry K."/>
            <person name="Grigoriev I.V."/>
            <person name="Favel A."/>
            <person name="Rosso M.N."/>
            <person name="Martin F."/>
        </authorList>
    </citation>
    <scope>NUCLEOTIDE SEQUENCE [LARGE SCALE GENOMIC DNA]</scope>
    <source>
        <strain evidence="2 3">CIRM-BRFM 2984</strain>
    </source>
</reference>
<sequence>MATRRRQTPSSESGVTLHVFTSPPPPPILVFPLSIQPQQTRASRPRHRSTLYRRLHSLPRRPDLLVPPAATIPLPIPFTFTSPSTLNRNYPLKPSPPTTSSCSSRYFLLHFHFLGTLLPHPYPPFPTPYPCYISNIQSILMRFESPFGADDLCMAQGVYRGGQAYEAWAEGFILGLSTKPTRNGCEEKKWWSEAGWIQATTYAWSSATQFEQQLTAPRERGSLYFISALSSTSSTVVPRRWWYRGASGSGDGDGEAGMVLDARAKPLTTRDHPHPPAHRPPYDDENDTKPLELSSASHSNITANLKPMGLRWTGMSLLRRGRRRRTYSEGVTEWWIQSWQDALETEKAEKWKDNDPAPIHSSLPPSSSGIKSSAIASHLLVSPSRSCPRPRSHSLAHPHAPPPTRQSVSRGGTDVDADKDTSTPN</sequence>
<name>A0AAW0CB32_9AGAR</name>
<feature type="compositionally biased region" description="Basic and acidic residues" evidence="1">
    <location>
        <begin position="416"/>
        <end position="425"/>
    </location>
</feature>
<dbReference type="EMBL" id="JAWWNJ010000019">
    <property type="protein sequence ID" value="KAK7035602.1"/>
    <property type="molecule type" value="Genomic_DNA"/>
</dbReference>
<protein>
    <submittedName>
        <fullName evidence="2">Uncharacterized protein</fullName>
    </submittedName>
</protein>
<evidence type="ECO:0000313" key="3">
    <source>
        <dbReference type="Proteomes" id="UP001362999"/>
    </source>
</evidence>